<evidence type="ECO:0000313" key="9">
    <source>
        <dbReference type="Proteomes" id="UP000248012"/>
    </source>
</evidence>
<dbReference type="CDD" id="cd11386">
    <property type="entry name" value="MCP_signal"/>
    <property type="match status" value="1"/>
</dbReference>
<dbReference type="SMART" id="SM00304">
    <property type="entry name" value="HAMP"/>
    <property type="match status" value="2"/>
</dbReference>
<feature type="compositionally biased region" description="Low complexity" evidence="5">
    <location>
        <begin position="1043"/>
        <end position="1059"/>
    </location>
</feature>
<keyword evidence="4" id="KW-0807">Transducer</keyword>
<dbReference type="InterPro" id="IPR051310">
    <property type="entry name" value="MCP_chemotaxis"/>
</dbReference>
<gene>
    <name evidence="8" type="ORF">DI396_04385</name>
</gene>
<dbReference type="AlphaFoldDB" id="A0A2V4MND8"/>
<dbReference type="GO" id="GO:0016020">
    <property type="term" value="C:membrane"/>
    <property type="evidence" value="ECO:0007669"/>
    <property type="project" value="UniProtKB-SubCell"/>
</dbReference>
<evidence type="ECO:0000256" key="1">
    <source>
        <dbReference type="ARBA" id="ARBA00004370"/>
    </source>
</evidence>
<dbReference type="SUPFAM" id="SSF158472">
    <property type="entry name" value="HAMP domain-like"/>
    <property type="match status" value="1"/>
</dbReference>
<comment type="subcellular location">
    <subcellularLocation>
        <location evidence="1">Membrane</location>
    </subcellularLocation>
</comment>
<dbReference type="Pfam" id="PF00672">
    <property type="entry name" value="HAMP"/>
    <property type="match status" value="1"/>
</dbReference>
<reference evidence="8 9" key="1">
    <citation type="submission" date="2018-05" db="EMBL/GenBank/DDBJ databases">
        <title>Oceanovita maritima gen. nov., sp. nov., a marine bacterium in the family Rhodobacteraceae isolated from surface seawater of Lundu port Xiamen, China.</title>
        <authorList>
            <person name="Hetharua B.H."/>
            <person name="Min D."/>
            <person name="Liao H."/>
            <person name="Tian Y."/>
        </authorList>
    </citation>
    <scope>NUCLEOTIDE SEQUENCE [LARGE SCALE GENOMIC DNA]</scope>
    <source>
        <strain evidence="8 9">FSX-11</strain>
    </source>
</reference>
<feature type="compositionally biased region" description="Polar residues" evidence="5">
    <location>
        <begin position="992"/>
        <end position="1008"/>
    </location>
</feature>
<organism evidence="8 9">
    <name type="scientific">Litorivita pollutaquae</name>
    <dbReference type="NCBI Taxonomy" id="2200892"/>
    <lineage>
        <taxon>Bacteria</taxon>
        <taxon>Pseudomonadati</taxon>
        <taxon>Pseudomonadota</taxon>
        <taxon>Alphaproteobacteria</taxon>
        <taxon>Rhodobacterales</taxon>
        <taxon>Paracoccaceae</taxon>
        <taxon>Litorivita</taxon>
    </lineage>
</organism>
<evidence type="ECO:0008006" key="10">
    <source>
        <dbReference type="Google" id="ProtNLM"/>
    </source>
</evidence>
<dbReference type="OrthoDB" id="354287at2"/>
<evidence type="ECO:0000259" key="6">
    <source>
        <dbReference type="PROSITE" id="PS50111"/>
    </source>
</evidence>
<dbReference type="Pfam" id="PF08448">
    <property type="entry name" value="PAS_4"/>
    <property type="match status" value="1"/>
</dbReference>
<dbReference type="PROSITE" id="PS50885">
    <property type="entry name" value="HAMP"/>
    <property type="match status" value="2"/>
</dbReference>
<dbReference type="GO" id="GO:0007165">
    <property type="term" value="P:signal transduction"/>
    <property type="evidence" value="ECO:0007669"/>
    <property type="project" value="UniProtKB-KW"/>
</dbReference>
<dbReference type="Proteomes" id="UP000248012">
    <property type="component" value="Unassembled WGS sequence"/>
</dbReference>
<sequence length="1093" mass="116769">MLRNIPISITLPVLFFIMSFSALGMMGVSSYVGARSILHGESHDTITALSQRRAQEIEAWYDTILAEVAFQASSPNTAIALRVFSAGWKAFDDTAQSELTRIFVTENPNPETARAALITPKDRSAYVRGHTRFHPFYQGLAERAGFADIYLFDTFGNLVYSVDKRADFARNIVQSPDSPLSRTVQGLIDAAPSDQAGFVDYLPYAPVGGALSAFAVQTVLAADGTPAGYFAVRLSTAPIEDIMARTAGAGTAGDAFVMGGADKILSTDADILALPPLVDDTALRRALAGTASVAETTRGEARISGFQPVNIDGVNWIAVVETTQDDAFRLAAKLRRDQIMQGAALLAVLAMLGLVLGRRISRPLTRLSTAIKAIGDGDYTVDVPCAARGDEIGAISKALTRLQTDLIAAEEINADSKFQSAAVGATSAALMMTDKNFCVTHMNQSIINLVRSYADEIRKIAPDFDPDDCVGKNMDVFHRDPKSIRARVGMTPKERFTAAIPLGDVRLAIDVQPFFDEQGEVLGSVVEWSDATEETRRNAIVEAIECSQVFAEFNEDGVLKNANDRFVAASGLSLEAMRGRKMADVFVKTTDEDPDGAQDDTAARIRNGETVAGRFRLNPDDRSPSFSVLEGSISPILTRVGSCTGFVLIGNDVTEDQAYRIKVETARAKMQAAQAHMVEQIGIAMQTLAQGDLTVRLNNAFAHEYEQLRTDFNGAVADLAKALKLAAEESINIQSESAEISSTADDMATRTEQQASTLRDTATALDEMTSNVERAAQGAIRTETVVSEARTRAKRSEKVVGEAVAAMSQIESSSQEIVKVISVIDEIAFQTNLLALNAGVEAARAGDAGRGFSVVATEVRALAQRCSDAAGEINTLLKGSGEHVQKGVTLVGETGAALTHIMESVSEISNYISDVAQSGREQSAGLQQINAAVMEIDQTTQATAAMFEETSSASHALADRSQTLAQTFATFKLGQEGRGRSMVASKAGLKPVSSTARPPAVQPTSRSNAVLRPAPAGATALTNTTPQAKPTSNTPRNAPPAKAPRATTGAEAEGDTTWTTDRRIENRRVVVDRRSGAVTAATAENIDRSWEEF</sequence>
<dbReference type="InterPro" id="IPR013656">
    <property type="entry name" value="PAS_4"/>
</dbReference>
<name>A0A2V4MND8_9RHOB</name>
<evidence type="ECO:0000256" key="2">
    <source>
        <dbReference type="ARBA" id="ARBA00022500"/>
    </source>
</evidence>
<comment type="caution">
    <text evidence="8">The sequence shown here is derived from an EMBL/GenBank/DDBJ whole genome shotgun (WGS) entry which is preliminary data.</text>
</comment>
<evidence type="ECO:0000313" key="8">
    <source>
        <dbReference type="EMBL" id="PYC48245.1"/>
    </source>
</evidence>
<dbReference type="NCBIfam" id="TIGR00229">
    <property type="entry name" value="sensory_box"/>
    <property type="match status" value="1"/>
</dbReference>
<dbReference type="GO" id="GO:0006935">
    <property type="term" value="P:chemotaxis"/>
    <property type="evidence" value="ECO:0007669"/>
    <property type="project" value="UniProtKB-KW"/>
</dbReference>
<dbReference type="SMART" id="SM00283">
    <property type="entry name" value="MA"/>
    <property type="match status" value="1"/>
</dbReference>
<keyword evidence="2" id="KW-0145">Chemotaxis</keyword>
<dbReference type="SUPFAM" id="SSF58104">
    <property type="entry name" value="Methyl-accepting chemotaxis protein (MCP) signaling domain"/>
    <property type="match status" value="1"/>
</dbReference>
<dbReference type="GO" id="GO:0004888">
    <property type="term" value="F:transmembrane signaling receptor activity"/>
    <property type="evidence" value="ECO:0007669"/>
    <property type="project" value="InterPro"/>
</dbReference>
<evidence type="ECO:0000256" key="4">
    <source>
        <dbReference type="PROSITE-ProRule" id="PRU00284"/>
    </source>
</evidence>
<evidence type="ECO:0000256" key="3">
    <source>
        <dbReference type="ARBA" id="ARBA00029447"/>
    </source>
</evidence>
<proteinExistence type="inferred from homology"/>
<dbReference type="Gene3D" id="6.10.340.10">
    <property type="match status" value="1"/>
</dbReference>
<feature type="domain" description="HAMP" evidence="7">
    <location>
        <begin position="358"/>
        <end position="411"/>
    </location>
</feature>
<feature type="domain" description="HAMP" evidence="7">
    <location>
        <begin position="678"/>
        <end position="724"/>
    </location>
</feature>
<dbReference type="EMBL" id="QFVT01000003">
    <property type="protein sequence ID" value="PYC48245.1"/>
    <property type="molecule type" value="Genomic_DNA"/>
</dbReference>
<dbReference type="InterPro" id="IPR004090">
    <property type="entry name" value="Chemotax_Me-accpt_rcpt"/>
</dbReference>
<comment type="similarity">
    <text evidence="3">Belongs to the methyl-accepting chemotaxis (MCP) protein family.</text>
</comment>
<dbReference type="PANTHER" id="PTHR43531:SF11">
    <property type="entry name" value="METHYL-ACCEPTING CHEMOTAXIS PROTEIN 3"/>
    <property type="match status" value="1"/>
</dbReference>
<dbReference type="CDD" id="cd06225">
    <property type="entry name" value="HAMP"/>
    <property type="match status" value="1"/>
</dbReference>
<protein>
    <recommendedName>
        <fullName evidence="10">Methyl-accepting chemotaxis sensory transducer with Pas/Pac sensor</fullName>
    </recommendedName>
</protein>
<dbReference type="RefSeq" id="WP_110794980.1">
    <property type="nucleotide sequence ID" value="NZ_KZ826482.1"/>
</dbReference>
<dbReference type="InterPro" id="IPR003660">
    <property type="entry name" value="HAMP_dom"/>
</dbReference>
<feature type="domain" description="Methyl-accepting transducer" evidence="6">
    <location>
        <begin position="729"/>
        <end position="958"/>
    </location>
</feature>
<dbReference type="Pfam" id="PF00015">
    <property type="entry name" value="MCPsignal"/>
    <property type="match status" value="1"/>
</dbReference>
<dbReference type="InterPro" id="IPR004089">
    <property type="entry name" value="MCPsignal_dom"/>
</dbReference>
<dbReference type="SUPFAM" id="SSF55785">
    <property type="entry name" value="PYP-like sensor domain (PAS domain)"/>
    <property type="match status" value="1"/>
</dbReference>
<dbReference type="InterPro" id="IPR035965">
    <property type="entry name" value="PAS-like_dom_sf"/>
</dbReference>
<keyword evidence="9" id="KW-1185">Reference proteome</keyword>
<dbReference type="PANTHER" id="PTHR43531">
    <property type="entry name" value="PROTEIN ICFG"/>
    <property type="match status" value="1"/>
</dbReference>
<feature type="region of interest" description="Disordered" evidence="5">
    <location>
        <begin position="985"/>
        <end position="1065"/>
    </location>
</feature>
<dbReference type="PRINTS" id="PR00260">
    <property type="entry name" value="CHEMTRNSDUCR"/>
</dbReference>
<evidence type="ECO:0000259" key="7">
    <source>
        <dbReference type="PROSITE" id="PS50885"/>
    </source>
</evidence>
<feature type="compositionally biased region" description="Polar residues" evidence="5">
    <location>
        <begin position="1020"/>
        <end position="1032"/>
    </location>
</feature>
<dbReference type="Gene3D" id="1.10.287.950">
    <property type="entry name" value="Methyl-accepting chemotaxis protein"/>
    <property type="match status" value="1"/>
</dbReference>
<dbReference type="InterPro" id="IPR000014">
    <property type="entry name" value="PAS"/>
</dbReference>
<dbReference type="Gene3D" id="3.30.450.20">
    <property type="entry name" value="PAS domain"/>
    <property type="match status" value="2"/>
</dbReference>
<dbReference type="FunFam" id="1.10.287.950:FF:000001">
    <property type="entry name" value="Methyl-accepting chemotaxis sensory transducer"/>
    <property type="match status" value="1"/>
</dbReference>
<dbReference type="CDD" id="cd00130">
    <property type="entry name" value="PAS"/>
    <property type="match status" value="1"/>
</dbReference>
<dbReference type="PROSITE" id="PS50111">
    <property type="entry name" value="CHEMOTAXIS_TRANSDUC_2"/>
    <property type="match status" value="1"/>
</dbReference>
<evidence type="ECO:0000256" key="5">
    <source>
        <dbReference type="SAM" id="MobiDB-lite"/>
    </source>
</evidence>
<accession>A0A2V4MND8</accession>